<keyword evidence="2" id="KW-1185">Reference proteome</keyword>
<sequence>MPSTNAIKHIAVSASKVAFRHYAEFLAEPVNGVRITQLESQLFHVSTRVMVGGCNVRDVAPR</sequence>
<organism evidence="1 2">
    <name type="scientific">Gonapodya prolifera (strain JEL478)</name>
    <name type="common">Monoblepharis prolifera</name>
    <dbReference type="NCBI Taxonomy" id="1344416"/>
    <lineage>
        <taxon>Eukaryota</taxon>
        <taxon>Fungi</taxon>
        <taxon>Fungi incertae sedis</taxon>
        <taxon>Chytridiomycota</taxon>
        <taxon>Chytridiomycota incertae sedis</taxon>
        <taxon>Monoblepharidomycetes</taxon>
        <taxon>Monoblepharidales</taxon>
        <taxon>Gonapodyaceae</taxon>
        <taxon>Gonapodya</taxon>
    </lineage>
</organism>
<evidence type="ECO:0000313" key="2">
    <source>
        <dbReference type="Proteomes" id="UP000070544"/>
    </source>
</evidence>
<proteinExistence type="predicted"/>
<name>A0A139A8Q5_GONPJ</name>
<dbReference type="Proteomes" id="UP000070544">
    <property type="component" value="Unassembled WGS sequence"/>
</dbReference>
<gene>
    <name evidence="1" type="ORF">M427DRAFT_59157</name>
</gene>
<dbReference type="AlphaFoldDB" id="A0A139A8Q5"/>
<accession>A0A139A8Q5</accession>
<evidence type="ECO:0000313" key="1">
    <source>
        <dbReference type="EMBL" id="KXS12835.1"/>
    </source>
</evidence>
<dbReference type="EMBL" id="KQ965784">
    <property type="protein sequence ID" value="KXS12835.1"/>
    <property type="molecule type" value="Genomic_DNA"/>
</dbReference>
<reference evidence="1 2" key="1">
    <citation type="journal article" date="2015" name="Genome Biol. Evol.">
        <title>Phylogenomic analyses indicate that early fungi evolved digesting cell walls of algal ancestors of land plants.</title>
        <authorList>
            <person name="Chang Y."/>
            <person name="Wang S."/>
            <person name="Sekimoto S."/>
            <person name="Aerts A.L."/>
            <person name="Choi C."/>
            <person name="Clum A."/>
            <person name="LaButti K.M."/>
            <person name="Lindquist E.A."/>
            <person name="Yee Ngan C."/>
            <person name="Ohm R.A."/>
            <person name="Salamov A.A."/>
            <person name="Grigoriev I.V."/>
            <person name="Spatafora J.W."/>
            <person name="Berbee M.L."/>
        </authorList>
    </citation>
    <scope>NUCLEOTIDE SEQUENCE [LARGE SCALE GENOMIC DNA]</scope>
    <source>
        <strain evidence="1 2">JEL478</strain>
    </source>
</reference>
<protein>
    <submittedName>
        <fullName evidence="1">Uncharacterized protein</fullName>
    </submittedName>
</protein>